<dbReference type="InterPro" id="IPR052965">
    <property type="entry name" value="Pigment-catalase-like"/>
</dbReference>
<dbReference type="PANTHER" id="PTHR31694">
    <property type="entry name" value="DESICCATION-LIKE PROTEIN"/>
    <property type="match status" value="1"/>
</dbReference>
<feature type="signal peptide" evidence="1">
    <location>
        <begin position="1"/>
        <end position="22"/>
    </location>
</feature>
<dbReference type="Proteomes" id="UP001153555">
    <property type="component" value="Unassembled WGS sequence"/>
</dbReference>
<dbReference type="OrthoDB" id="1001765at2759"/>
<sequence>MAFFITTASAATFLLLLHLCVGYPKGSPGWPPMSKCNLIYDHELMAFPLNLEYLEAEFFLCGAFGYGLDHEARQIAMNGPRPIGCTKANLGQYVLDNIKQMAYQEVGHLRAIQGTLQNNTGKPGFPRPQLDLSSSVFANIMDNAFGETLDPPFNPYQNDINYLIASYAIPYVGLTGYVGALPCLWNPTYRKLVGGLLAVESGQDAVIREMLYERADQLVKPYRFKVSEFTSKISSLRDNLGGQGVKDEGIVVDKSQGAEGKIAGNVLAGNENSVAYDRTPEEILAIVYGSGDVHKPGGFLPNGGGGAIAESYLRKH</sequence>
<feature type="chain" id="PRO_5040507396" description="Desiccation-related protein PCC13-62" evidence="1">
    <location>
        <begin position="23"/>
        <end position="316"/>
    </location>
</feature>
<accession>A0A9N7RLE4</accession>
<keyword evidence="3" id="KW-1185">Reference proteome</keyword>
<dbReference type="PANTHER" id="PTHR31694:SF12">
    <property type="entry name" value="DESICCATION-LIKE PROTEIN"/>
    <property type="match status" value="1"/>
</dbReference>
<comment type="caution">
    <text evidence="2">The sequence shown here is derived from an EMBL/GenBank/DDBJ whole genome shotgun (WGS) entry which is preliminary data.</text>
</comment>
<proteinExistence type="predicted"/>
<dbReference type="AlphaFoldDB" id="A0A9N7RLE4"/>
<dbReference type="Pfam" id="PF13668">
    <property type="entry name" value="Ferritin_2"/>
    <property type="match status" value="1"/>
</dbReference>
<organism evidence="2 3">
    <name type="scientific">Striga hermonthica</name>
    <name type="common">Purple witchweed</name>
    <name type="synonym">Buchnera hermonthica</name>
    <dbReference type="NCBI Taxonomy" id="68872"/>
    <lineage>
        <taxon>Eukaryota</taxon>
        <taxon>Viridiplantae</taxon>
        <taxon>Streptophyta</taxon>
        <taxon>Embryophyta</taxon>
        <taxon>Tracheophyta</taxon>
        <taxon>Spermatophyta</taxon>
        <taxon>Magnoliopsida</taxon>
        <taxon>eudicotyledons</taxon>
        <taxon>Gunneridae</taxon>
        <taxon>Pentapetalae</taxon>
        <taxon>asterids</taxon>
        <taxon>lamiids</taxon>
        <taxon>Lamiales</taxon>
        <taxon>Orobanchaceae</taxon>
        <taxon>Buchnereae</taxon>
        <taxon>Striga</taxon>
    </lineage>
</organism>
<protein>
    <recommendedName>
        <fullName evidence="4">Desiccation-related protein PCC13-62</fullName>
    </recommendedName>
</protein>
<evidence type="ECO:0000256" key="1">
    <source>
        <dbReference type="SAM" id="SignalP"/>
    </source>
</evidence>
<reference evidence="2" key="1">
    <citation type="submission" date="2019-12" db="EMBL/GenBank/DDBJ databases">
        <authorList>
            <person name="Scholes J."/>
        </authorList>
    </citation>
    <scope>NUCLEOTIDE SEQUENCE</scope>
</reference>
<gene>
    <name evidence="2" type="ORF">SHERM_29510</name>
</gene>
<dbReference type="EMBL" id="CACSLK010027843">
    <property type="protein sequence ID" value="CAA0834271.1"/>
    <property type="molecule type" value="Genomic_DNA"/>
</dbReference>
<evidence type="ECO:0000313" key="2">
    <source>
        <dbReference type="EMBL" id="CAA0834271.1"/>
    </source>
</evidence>
<evidence type="ECO:0008006" key="4">
    <source>
        <dbReference type="Google" id="ProtNLM"/>
    </source>
</evidence>
<name>A0A9N7RLE4_STRHE</name>
<keyword evidence="1" id="KW-0732">Signal</keyword>
<evidence type="ECO:0000313" key="3">
    <source>
        <dbReference type="Proteomes" id="UP001153555"/>
    </source>
</evidence>